<gene>
    <name evidence="3" type="ORF">SAMN05421863_104128</name>
</gene>
<evidence type="ECO:0000313" key="4">
    <source>
        <dbReference type="Proteomes" id="UP000183287"/>
    </source>
</evidence>
<feature type="chain" id="PRO_5010194898" description="Lipoprotein" evidence="2">
    <location>
        <begin position="21"/>
        <end position="49"/>
    </location>
</feature>
<sequence>MKLSLILAVLLAASSLTACMEPKPGQYPPSMMMERESMPDKADEKQSKG</sequence>
<reference evidence="4" key="1">
    <citation type="submission" date="2016-10" db="EMBL/GenBank/DDBJ databases">
        <authorList>
            <person name="Varghese N."/>
            <person name="Submissions S."/>
        </authorList>
    </citation>
    <scope>NUCLEOTIDE SEQUENCE [LARGE SCALE GENOMIC DNA]</scope>
    <source>
        <strain evidence="4">Nm44</strain>
    </source>
</reference>
<dbReference type="Proteomes" id="UP000183287">
    <property type="component" value="Unassembled WGS sequence"/>
</dbReference>
<dbReference type="AlphaFoldDB" id="A0A1I4SKP0"/>
<keyword evidence="2" id="KW-0732">Signal</keyword>
<dbReference type="PROSITE" id="PS51257">
    <property type="entry name" value="PROKAR_LIPOPROTEIN"/>
    <property type="match status" value="1"/>
</dbReference>
<protein>
    <recommendedName>
        <fullName evidence="5">Lipoprotein</fullName>
    </recommendedName>
</protein>
<evidence type="ECO:0000313" key="3">
    <source>
        <dbReference type="EMBL" id="SFM64987.1"/>
    </source>
</evidence>
<evidence type="ECO:0000256" key="2">
    <source>
        <dbReference type="SAM" id="SignalP"/>
    </source>
</evidence>
<evidence type="ECO:0000256" key="1">
    <source>
        <dbReference type="SAM" id="MobiDB-lite"/>
    </source>
</evidence>
<feature type="region of interest" description="Disordered" evidence="1">
    <location>
        <begin position="23"/>
        <end position="49"/>
    </location>
</feature>
<evidence type="ECO:0008006" key="5">
    <source>
        <dbReference type="Google" id="ProtNLM"/>
    </source>
</evidence>
<proteinExistence type="predicted"/>
<feature type="signal peptide" evidence="2">
    <location>
        <begin position="1"/>
        <end position="20"/>
    </location>
</feature>
<name>A0A1I4SKP0_9PROT</name>
<feature type="compositionally biased region" description="Basic and acidic residues" evidence="1">
    <location>
        <begin position="33"/>
        <end position="49"/>
    </location>
</feature>
<keyword evidence="4" id="KW-1185">Reference proteome</keyword>
<dbReference type="RefSeq" id="WP_177198147.1">
    <property type="nucleotide sequence ID" value="NZ_FOUB01000041.1"/>
</dbReference>
<organism evidence="3 4">
    <name type="scientific">Nitrosomonas communis</name>
    <dbReference type="NCBI Taxonomy" id="44574"/>
    <lineage>
        <taxon>Bacteria</taxon>
        <taxon>Pseudomonadati</taxon>
        <taxon>Pseudomonadota</taxon>
        <taxon>Betaproteobacteria</taxon>
        <taxon>Nitrosomonadales</taxon>
        <taxon>Nitrosomonadaceae</taxon>
        <taxon>Nitrosomonas</taxon>
    </lineage>
</organism>
<dbReference type="EMBL" id="FOUB01000041">
    <property type="protein sequence ID" value="SFM64987.1"/>
    <property type="molecule type" value="Genomic_DNA"/>
</dbReference>
<accession>A0A1I4SKP0</accession>